<keyword evidence="2" id="KW-0812">Transmembrane</keyword>
<dbReference type="EMBL" id="JAGTJR010000013">
    <property type="protein sequence ID" value="KAH7050139.1"/>
    <property type="molecule type" value="Genomic_DNA"/>
</dbReference>
<dbReference type="Pfam" id="PF20163">
    <property type="entry name" value="DUF6536"/>
    <property type="match status" value="1"/>
</dbReference>
<evidence type="ECO:0000256" key="2">
    <source>
        <dbReference type="SAM" id="Phobius"/>
    </source>
</evidence>
<dbReference type="PANTHER" id="PTHR35395:SF1">
    <property type="entry name" value="DUF6536 DOMAIN-CONTAINING PROTEIN"/>
    <property type="match status" value="1"/>
</dbReference>
<gene>
    <name evidence="4" type="ORF">B0J12DRAFT_663314</name>
</gene>
<keyword evidence="5" id="KW-1185">Reference proteome</keyword>
<feature type="domain" description="DUF6536" evidence="3">
    <location>
        <begin position="104"/>
        <end position="201"/>
    </location>
</feature>
<evidence type="ECO:0000256" key="1">
    <source>
        <dbReference type="SAM" id="MobiDB-lite"/>
    </source>
</evidence>
<dbReference type="Proteomes" id="UP000774617">
    <property type="component" value="Unassembled WGS sequence"/>
</dbReference>
<proteinExistence type="predicted"/>
<dbReference type="PANTHER" id="PTHR35395">
    <property type="entry name" value="DUF6536 DOMAIN-CONTAINING PROTEIN"/>
    <property type="match status" value="1"/>
</dbReference>
<name>A0ABQ8GAL4_9PEZI</name>
<evidence type="ECO:0000259" key="3">
    <source>
        <dbReference type="Pfam" id="PF20163"/>
    </source>
</evidence>
<reference evidence="4 5" key="1">
    <citation type="journal article" date="2021" name="Nat. Commun.">
        <title>Genetic determinants of endophytism in the Arabidopsis root mycobiome.</title>
        <authorList>
            <person name="Mesny F."/>
            <person name="Miyauchi S."/>
            <person name="Thiergart T."/>
            <person name="Pickel B."/>
            <person name="Atanasova L."/>
            <person name="Karlsson M."/>
            <person name="Huettel B."/>
            <person name="Barry K.W."/>
            <person name="Haridas S."/>
            <person name="Chen C."/>
            <person name="Bauer D."/>
            <person name="Andreopoulos W."/>
            <person name="Pangilinan J."/>
            <person name="LaButti K."/>
            <person name="Riley R."/>
            <person name="Lipzen A."/>
            <person name="Clum A."/>
            <person name="Drula E."/>
            <person name="Henrissat B."/>
            <person name="Kohler A."/>
            <person name="Grigoriev I.V."/>
            <person name="Martin F.M."/>
            <person name="Hacquard S."/>
        </authorList>
    </citation>
    <scope>NUCLEOTIDE SEQUENCE [LARGE SCALE GENOMIC DNA]</scope>
    <source>
        <strain evidence="4 5">MPI-SDFR-AT-0080</strain>
    </source>
</reference>
<feature type="region of interest" description="Disordered" evidence="1">
    <location>
        <begin position="267"/>
        <end position="291"/>
    </location>
</feature>
<protein>
    <recommendedName>
        <fullName evidence="3">DUF6536 domain-containing protein</fullName>
    </recommendedName>
</protein>
<evidence type="ECO:0000313" key="5">
    <source>
        <dbReference type="Proteomes" id="UP000774617"/>
    </source>
</evidence>
<feature type="transmembrane region" description="Helical" evidence="2">
    <location>
        <begin position="107"/>
        <end position="133"/>
    </location>
</feature>
<sequence length="291" mass="32066">MPHSDFHHSDGQSGKTASQERWVESIPMYYEQQCVIYLPATDDIQALKMFRHYSADSAESPLVTSTNAELGTLIRGLNSFRRRDSAKVAWLDEHWFMKGWFSGWRGGMLMSLFLAAFVLTLEITFLIVAVTVYGATGGPVGTLYEGSCSQAETLAPVSHLIINIRGTLLLAASNYTMQILAAPTRQEVDAGHKKSRYVLVGDYVAADIIRGSRRNQPSRAKQTNRRHAINRHTFSPVGIPKVEATSRTAAAAWRVDPVVVGYVDTTGSSRPATAEWESRAPRFASATSQSV</sequence>
<keyword evidence="2" id="KW-1133">Transmembrane helix</keyword>
<dbReference type="InterPro" id="IPR046623">
    <property type="entry name" value="DUF6536"/>
</dbReference>
<comment type="caution">
    <text evidence="4">The sequence shown here is derived from an EMBL/GenBank/DDBJ whole genome shotgun (WGS) entry which is preliminary data.</text>
</comment>
<keyword evidence="2" id="KW-0472">Membrane</keyword>
<organism evidence="4 5">
    <name type="scientific">Macrophomina phaseolina</name>
    <dbReference type="NCBI Taxonomy" id="35725"/>
    <lineage>
        <taxon>Eukaryota</taxon>
        <taxon>Fungi</taxon>
        <taxon>Dikarya</taxon>
        <taxon>Ascomycota</taxon>
        <taxon>Pezizomycotina</taxon>
        <taxon>Dothideomycetes</taxon>
        <taxon>Dothideomycetes incertae sedis</taxon>
        <taxon>Botryosphaeriales</taxon>
        <taxon>Botryosphaeriaceae</taxon>
        <taxon>Macrophomina</taxon>
    </lineage>
</organism>
<accession>A0ABQ8GAL4</accession>
<evidence type="ECO:0000313" key="4">
    <source>
        <dbReference type="EMBL" id="KAH7050139.1"/>
    </source>
</evidence>
<feature type="region of interest" description="Disordered" evidence="1">
    <location>
        <begin position="213"/>
        <end position="234"/>
    </location>
</feature>